<name>A0A2X1NBA1_ECOLX</name>
<dbReference type="InterPro" id="IPR014710">
    <property type="entry name" value="RmlC-like_jellyroll"/>
</dbReference>
<dbReference type="AlphaFoldDB" id="A0A2X1NBA1"/>
<gene>
    <name evidence="1" type="primary">yhaK_2</name>
    <name evidence="1" type="ORF">NCTC9073_05440</name>
</gene>
<proteinExistence type="predicted"/>
<dbReference type="EMBL" id="UASD01000009">
    <property type="protein sequence ID" value="SPX17617.1"/>
    <property type="molecule type" value="Genomic_DNA"/>
</dbReference>
<sequence length="83" mass="9132">MEACNYASKCGCTISCRQRRKCEFPVAWATRVFAIDSREISCATHHEEKAALTCGDGAFIRDEANITLVADSPLRALLIDLPV</sequence>
<evidence type="ECO:0000313" key="1">
    <source>
        <dbReference type="EMBL" id="SPX17617.1"/>
    </source>
</evidence>
<evidence type="ECO:0000313" key="2">
    <source>
        <dbReference type="Proteomes" id="UP000250780"/>
    </source>
</evidence>
<protein>
    <submittedName>
        <fullName evidence="1">Pirin-related protein</fullName>
    </submittedName>
</protein>
<dbReference type="Proteomes" id="UP000250780">
    <property type="component" value="Unassembled WGS sequence"/>
</dbReference>
<dbReference type="Gene3D" id="2.60.120.10">
    <property type="entry name" value="Jelly Rolls"/>
    <property type="match status" value="1"/>
</dbReference>
<accession>A0A2X1NBA1</accession>
<reference evidence="1 2" key="1">
    <citation type="submission" date="2018-06" db="EMBL/GenBank/DDBJ databases">
        <authorList>
            <consortium name="Pathogen Informatics"/>
            <person name="Doyle S."/>
        </authorList>
    </citation>
    <scope>NUCLEOTIDE SEQUENCE [LARGE SCALE GENOMIC DNA]</scope>
    <source>
        <strain evidence="1 2">NCTC9073</strain>
    </source>
</reference>
<organism evidence="1 2">
    <name type="scientific">Escherichia coli</name>
    <dbReference type="NCBI Taxonomy" id="562"/>
    <lineage>
        <taxon>Bacteria</taxon>
        <taxon>Pseudomonadati</taxon>
        <taxon>Pseudomonadota</taxon>
        <taxon>Gammaproteobacteria</taxon>
        <taxon>Enterobacterales</taxon>
        <taxon>Enterobacteriaceae</taxon>
        <taxon>Escherichia</taxon>
    </lineage>
</organism>